<dbReference type="InterPro" id="IPR057326">
    <property type="entry name" value="KR_dom"/>
</dbReference>
<dbReference type="InterPro" id="IPR020841">
    <property type="entry name" value="PKS_Beta-ketoAc_synthase_dom"/>
</dbReference>
<dbReference type="Gene3D" id="3.30.559.30">
    <property type="entry name" value="Nonribosomal peptide synthetase, condensation domain"/>
    <property type="match status" value="1"/>
</dbReference>
<keyword evidence="5" id="KW-0808">Transferase</keyword>
<dbReference type="InterPro" id="IPR016035">
    <property type="entry name" value="Acyl_Trfase/lysoPLipase"/>
</dbReference>
<keyword evidence="1" id="KW-0596">Phosphopantetheine</keyword>
<dbReference type="Pfam" id="PF08242">
    <property type="entry name" value="Methyltransf_12"/>
    <property type="match status" value="1"/>
</dbReference>
<evidence type="ECO:0000256" key="6">
    <source>
        <dbReference type="ARBA" id="ARBA00022737"/>
    </source>
</evidence>
<dbReference type="GO" id="GO:0004312">
    <property type="term" value="F:fatty acid synthase activity"/>
    <property type="evidence" value="ECO:0007669"/>
    <property type="project" value="TreeGrafter"/>
</dbReference>
<dbReference type="PROSITE" id="PS00455">
    <property type="entry name" value="AMP_BINDING"/>
    <property type="match status" value="1"/>
</dbReference>
<dbReference type="InterPro" id="IPR049551">
    <property type="entry name" value="PKS_DH_C"/>
</dbReference>
<keyword evidence="4" id="KW-0489">Methyltransferase</keyword>
<evidence type="ECO:0000256" key="4">
    <source>
        <dbReference type="ARBA" id="ARBA00022603"/>
    </source>
</evidence>
<dbReference type="InterPro" id="IPR049900">
    <property type="entry name" value="PKS_mFAS_DH"/>
</dbReference>
<dbReference type="SUPFAM" id="SSF55048">
    <property type="entry name" value="Probable ACP-binding domain of malonyl-CoA ACP transacylase"/>
    <property type="match status" value="1"/>
</dbReference>
<dbReference type="InterPro" id="IPR016039">
    <property type="entry name" value="Thiolase-like"/>
</dbReference>
<sequence length="3872" mass="425492">MATTQWQEPIAIVGTGCRFPGGSTSPSALWELLQNPRDIRREIPSDRFNTKGSYHPDSAHHGTTNVRHAYLLDDVRAFDAAFFNISRKEADSIDPQQRLLLETVYEALDSGGHTMDSLRNTDTAVYVGVMGLDYEGIIMKDLDAVPTYAATDPFMTENRLNMLSPNGRSRMWDSDADGYARGEGIAAVILKRLSDAIADGDHIESIIRETGTNQDGRSTGLTVPSSAAQAALIRKTYSKAGLDPRNPSDRPQFFEAHGTGTKAGDPREAEAIQECFGGGQNGVSEHAPLYVGSVKTVIGHTEGAAGLAGLIKGSLAIQHGVIPANLHFNRLNPSIEPFYSGLRVPTGAVAWPVLPEGVPRRVSVNSFGFGGANAHAILESYQPPAVTPHESLEPRTIPFTPFTFSAVSEGSLFAQLEAYATYLKAQPNVNLYDLAWTLQNYKSTLPIRMTFSASNVDKLVSKLDGVVSTMKQNDMNIHNVRTPPRAPHILGVFTGQGAQWATMGASLIRSSAFVRSRLEDLEKSLNDLPPSDRPKWRLQDEILAGDDTSRIGEAQLSQPLCTAIQVVLVDILREAGITFEAVVGHSSGEIAAAYAADFISARDAIRIAYYRGLHAHLASDPSGYGQKGAMLAVGTSWEDALELVELPAFRGRITIAAHNSSASVTLSGNADAIVHAKKVFDEEKKFARLLKVDTAYHSHQMLPCGDPYIKSLQECGIQINQERSGSCSWYSSVIPGEQPMVATASLRDVYWRDNMVKPVLFADAVRNAASDKLNFALEIGPHPALKGPATQNILEVRPPLAYSGVLTRKGDDIESFADALGFIWAQLGSDAVNFRAYEDLMSVGAPPKFMTGLPSYRWNHDKGHWHESRQSKMVRGRTEPFHDLLGMVSADSTNDSRRWKNLLKASEIPWLDGHRLQGQMIFPAAGYIAMALEASRKLAGDREVKLFEIRNFVIGKAISFEDDANFSVETLITVSEISAIGKNDQTQTANFTCHSCANNGPVNLDLVVSGKLVIIYGAPSSSTLVSTPLDTSTMNDIDADLFYSSIADIGYGYSGPFKTMSSIKRKLDQTSALVATYCYPDDSTRMLVHPTWLDVAIQTSLAAGSHPEDESFRTLSVPTLIGRMRFNPELCAALPNSETLLPIEDGQQTMIQAEGLEMKPLYAATVNDDRRPFTYVEWGPGAPNASFIPREDGPSADEVELATLCERLSYYYLRKWNAEISEKDWADGESIHQRVRDYMNHTLSLISRKEHPWVDSKWSNDTFDDIEPLVKKYSETVDIRVIKTVGEKFPAVLRGESIMLEHVASMMDDLYVYGLGFLKYSEYLAGMVKQLVHRYPNARILEIGAGTGGTSKMIFQAIGEAFLSYTFTDISESFFEKAEERFKAQSSKMAFKLLDIERPPASQGFEPHSYDVVIAANVIHATSSLQSTLENVRQLLRPGGHFVLVEITQPALLRFSNMAAGLSGWWSSQDGRENSPLVTPEAWNTLFRKSGFSGVDAITPQVDKVTWPFSTIATQAVTNQVSFLRRPLSPSPLALHFEEIVILGNATLETSAIAEELSDLVGRFANKITILHDLPNDTDELPPMSTIISLVDINGAVFKDLSQKKMAGLKRIYEGAKNLIWVTKGAQEDDPYQMASIGLGRALRHEIPYLTLTYLDISHSNHNIPRAIVESLLRQCALDEWKSPNLLWSQEPEYLLENGQLMIPRFVANDDQNDRFNSQVRSITNHVSPLQSAVRIVQLPEEPPSLQPDILPPFEGGQNVVRVENSVLSAFHFVQNAFLFLSIGVNEATKKPVLALSSELASRINSIVSVSLDNTSPSLLVAVAAEVLAASLLSTVPLTSSLLVHEPGANQYLPEALIRRAAAKGIRIGFSTASGNEGNQAWIRIDTWSSKQAMQRKLPADVSHFLDLSVGAEYNAASLALADALPRDCKRIDTSDLFRRQCRPLTCSQDKLQSLLDDAVLHAQSERSISQQIPSNLVVPLGHIGFATDPMTIVDWTSSDPLSVQISKVDAKRLFSRDKTYFLVGLTGQIGQSMCEWMARNGAGCICLTSRRPNVSPQWLDSFKTIGTVVKVFALDITDKQAVQQVADEIKATCPPVAGVANGAMVLNDTLFSDMSHDQMEKVLKPKIDGSNYLAEAFQDDQLDFFVMFSSLSAVVGNPGQSNYAAANAYMQSLAKNRRKRGLAGSTFDIGRVVGIGYVERADPMVKEQLIRQKYLPISESDFHQLFAETVLASRRESKSSPVLTTAIFSAIDDEYRPRWADDPRFSHCIVADSRDSQELRGNRNSGLPVLEQLSSATNMDEALDILKESFVAELRVILQVAEQTLDQYTPLIEHGIDSLIAVEVRSWFVKELKIDMPVLKILGGGSIADLSEQALKQLPEKVLASIEKGGKLEPPAQALPAPLVQPKSEAPPSSSASAYTPPDGTSTGDVSNDISSAASSTSVTEPESAKSEEEQPTVAIQSPPKFLKSEPVSFAQSRFWFLRLFLQDPTTFNVTFYYKVIGKLKVDALERAVGTIGSRHEAFRTCFVGDETEQDTAYQKVMETSRLKLDYKEIDNIEDVASEYAKLQNHLYDIENGDLMHLKLFSIDPSTHYLIVSYHHILMDGISVQILLSDLEKAYKGQSLGGPPRELTTFSRAQRESYESGKMDHALRYWRDVFSSDPPVLPLLPISVVSSRVPMTAFNVRQIHRHLDPGLVARVKQASRSQRSTPFHLYLAVFSTMLFKFTEAQDLTIGIADADRGDEAMGTIGLFLNLLPLRFRRKAGQSFAEAVTEARNTAYAALGSSVPFDVLLKDLNVPRSSQYSPFFQAFFDYRQGTQTKQSFDNCQFEMLEALPGRTGYDITLDVTDSAGGSTVAIRTQTCLYDQTATDLLLDTYIGLLEAVCVNTFVPWQSAPLFSKKQLVQAVELSRGPSLQSDWPETLPHRIDQIANIPSNRDKIALMDGVGNTVTYADMIQRIEAISEALINAGLGPGSRVLVFQRATSDWVTSMLAIMRVGGIYVPLDLRNPLPRLANIARDCEPSGILVDATTAGDVGKLTSPAKVFNVDTVGARPSTPVPNRAQAQATGAILYTSGSTGNPKGILIKHSGLRNEIEGYTKTWKLGAERVLQQSAFTFNHSSDQIYTGLVNGGMVYIVPWDKRGDPLEITNIIKQHKITYTKATPSEYSLWLQYGVGNLQDASDWRFAFGGGETLTNTILRDFRALNLAQLDFYNSYGPTEISISSHKMGVNYRDELPEGRIPCGHSLPNYVTYILDEQLQPLPAGVPGEVFIGGAGVGEGYLNNEELSKTAFIPDPHAKAHPNFAANGWTRMYRTGDIGHLTQDGALVFRNRITGDTQVKIRGLRIELSDIESNILSEARGALREAVVTLREGDILVAHVVFAPHDVPQDKDTFLQHLLSRLPIPQYMVPVMAVPLDRLPLSTHSKVDRKAVQALPLPRLAHNAITDDGLELSETMIQLKRVWEDVLGNQFKFDVSPATSFFAIGGNSLLVVRLQARIRAVFHVGVRVVELLDANTLGDMARRIEESAIVETIDWDKETAVPTLDLPGVNGDEKPRPVRSDQKTVLLTGATGFLAKYLVPQLAESSNVSKVYCVAVRDTDSSAARVIAGPKVTLTQGDLSLPRLGLSESAFAMLSAEVDVILHLGAARSFWDSYHTLRPTNVSPTKELVRLAATRKIPIHYVSSAGTVRDPSAEASSAAASAPPTDGTNGYVASKWASERVLERASESLGLPVSIHRYMPSSPEKSGQAVDKSIFEQFSQFVDLSKLMPDLGGWQGRIDMIPGEQAACRLVGAVLDDKADRKDGAVYVHHGCETSVDVDEMNKYLLEHKGHAGYDRIAGIRWFGRIKSLGFEYFVASQNVTVTRRDVKLESRR</sequence>
<dbReference type="InterPro" id="IPR013120">
    <property type="entry name" value="FAR_NAD-bd"/>
</dbReference>
<feature type="compositionally biased region" description="Low complexity" evidence="10">
    <location>
        <begin position="2395"/>
        <end position="2423"/>
    </location>
</feature>
<reference evidence="14" key="1">
    <citation type="submission" date="2020-12" db="EMBL/GenBank/DDBJ databases">
        <authorList>
            <person name="Li J."/>
            <person name="Zhen H."/>
            <person name="Chen Y."/>
            <person name="Liu L."/>
        </authorList>
    </citation>
    <scope>NUCLEOTIDE SEQUENCE</scope>
</reference>
<dbReference type="Pfam" id="PF00501">
    <property type="entry name" value="AMP-binding"/>
    <property type="match status" value="1"/>
</dbReference>
<dbReference type="Pfam" id="PF21089">
    <property type="entry name" value="PKS_DH_N"/>
    <property type="match status" value="1"/>
</dbReference>
<proteinExistence type="evidence at transcript level"/>
<evidence type="ECO:0000259" key="12">
    <source>
        <dbReference type="PROSITE" id="PS52004"/>
    </source>
</evidence>
<dbReference type="InterPro" id="IPR045851">
    <property type="entry name" value="AMP-bd_C_sf"/>
</dbReference>
<keyword evidence="8" id="KW-0511">Multifunctional enzyme</keyword>
<feature type="domain" description="Carrier" evidence="11">
    <location>
        <begin position="2302"/>
        <end position="2379"/>
    </location>
</feature>
<feature type="domain" description="PKS/mFAS DH" evidence="13">
    <location>
        <begin position="882"/>
        <end position="1205"/>
    </location>
</feature>
<evidence type="ECO:0000256" key="2">
    <source>
        <dbReference type="ARBA" id="ARBA00022553"/>
    </source>
</evidence>
<dbReference type="Gene3D" id="3.40.50.12780">
    <property type="entry name" value="N-terminal domain of ligase-like"/>
    <property type="match status" value="1"/>
</dbReference>
<evidence type="ECO:0000256" key="3">
    <source>
        <dbReference type="ARBA" id="ARBA00022598"/>
    </source>
</evidence>
<evidence type="ECO:0000259" key="13">
    <source>
        <dbReference type="PROSITE" id="PS52019"/>
    </source>
</evidence>
<accession>A0A8U0AWD7</accession>
<dbReference type="InterPro" id="IPR042104">
    <property type="entry name" value="PKS_dehydratase_sf"/>
</dbReference>
<dbReference type="SMART" id="SM00823">
    <property type="entry name" value="PKS_PP"/>
    <property type="match status" value="2"/>
</dbReference>
<evidence type="ECO:0000256" key="1">
    <source>
        <dbReference type="ARBA" id="ARBA00022450"/>
    </source>
</evidence>
<feature type="region of interest" description="C-terminal hotdog fold" evidence="9">
    <location>
        <begin position="1034"/>
        <end position="1205"/>
    </location>
</feature>
<dbReference type="GO" id="GO:0009403">
    <property type="term" value="P:toxin biosynthetic process"/>
    <property type="evidence" value="ECO:0007669"/>
    <property type="project" value="UniProtKB-ARBA"/>
</dbReference>
<evidence type="ECO:0000259" key="11">
    <source>
        <dbReference type="PROSITE" id="PS50075"/>
    </source>
</evidence>
<dbReference type="Gene3D" id="3.30.559.10">
    <property type="entry name" value="Chloramphenicol acetyltransferase-like domain"/>
    <property type="match status" value="1"/>
</dbReference>
<dbReference type="PANTHER" id="PTHR43775">
    <property type="entry name" value="FATTY ACID SYNTHASE"/>
    <property type="match status" value="1"/>
</dbReference>
<dbReference type="SMART" id="SM00826">
    <property type="entry name" value="PKS_DH"/>
    <property type="match status" value="1"/>
</dbReference>
<dbReference type="CDD" id="cd05930">
    <property type="entry name" value="A_NRPS"/>
    <property type="match status" value="1"/>
</dbReference>
<dbReference type="Pfam" id="PF00698">
    <property type="entry name" value="Acyl_transf_1"/>
    <property type="match status" value="1"/>
</dbReference>
<dbReference type="SUPFAM" id="SSF51735">
    <property type="entry name" value="NAD(P)-binding Rossmann-fold domains"/>
    <property type="match status" value="2"/>
</dbReference>
<dbReference type="SUPFAM" id="SSF52151">
    <property type="entry name" value="FabD/lysophospholipase-like"/>
    <property type="match status" value="1"/>
</dbReference>
<dbReference type="InterPro" id="IPR014030">
    <property type="entry name" value="Ketoacyl_synth_N"/>
</dbReference>
<dbReference type="Pfam" id="PF16197">
    <property type="entry name" value="KAsynt_C_assoc"/>
    <property type="match status" value="1"/>
</dbReference>
<dbReference type="PANTHER" id="PTHR43775:SF20">
    <property type="entry name" value="HYBRID PKS-NRPS SYNTHETASE APDA"/>
    <property type="match status" value="1"/>
</dbReference>
<dbReference type="Gene3D" id="1.10.1200.10">
    <property type="entry name" value="ACP-like"/>
    <property type="match status" value="2"/>
</dbReference>
<dbReference type="SUPFAM" id="SSF53335">
    <property type="entry name" value="S-adenosyl-L-methionine-dependent methyltransferases"/>
    <property type="match status" value="1"/>
</dbReference>
<dbReference type="InterPro" id="IPR020845">
    <property type="entry name" value="AMP-binding_CS"/>
</dbReference>
<dbReference type="Gene3D" id="3.10.129.110">
    <property type="entry name" value="Polyketide synthase dehydratase"/>
    <property type="match status" value="1"/>
</dbReference>
<dbReference type="Pfam" id="PF00668">
    <property type="entry name" value="Condensation"/>
    <property type="match status" value="1"/>
</dbReference>
<dbReference type="SMR" id="A0A8U0AWD7"/>
<dbReference type="InterPro" id="IPR000873">
    <property type="entry name" value="AMP-dep_synth/lig_dom"/>
</dbReference>
<dbReference type="InterPro" id="IPR013217">
    <property type="entry name" value="Methyltransf_12"/>
</dbReference>
<evidence type="ECO:0000256" key="10">
    <source>
        <dbReference type="SAM" id="MobiDB-lite"/>
    </source>
</evidence>
<dbReference type="Pfam" id="PF00550">
    <property type="entry name" value="PP-binding"/>
    <property type="match status" value="1"/>
</dbReference>
<dbReference type="CDD" id="cd02440">
    <property type="entry name" value="AdoMet_MTases"/>
    <property type="match status" value="1"/>
</dbReference>
<dbReference type="CDD" id="cd00833">
    <property type="entry name" value="PKS"/>
    <property type="match status" value="1"/>
</dbReference>
<keyword evidence="3" id="KW-0436">Ligase</keyword>
<dbReference type="Gene3D" id="3.40.366.10">
    <property type="entry name" value="Malonyl-Coenzyme A Acyl Carrier Protein, domain 2"/>
    <property type="match status" value="1"/>
</dbReference>
<dbReference type="SUPFAM" id="SSF53901">
    <property type="entry name" value="Thiolase-like"/>
    <property type="match status" value="2"/>
</dbReference>
<dbReference type="InterPro" id="IPR016036">
    <property type="entry name" value="Malonyl_transacylase_ACP-bd"/>
</dbReference>
<dbReference type="InterPro" id="IPR049552">
    <property type="entry name" value="PKS_DH_N"/>
</dbReference>
<evidence type="ECO:0000256" key="5">
    <source>
        <dbReference type="ARBA" id="ARBA00022679"/>
    </source>
</evidence>
<dbReference type="PROSITE" id="PS52004">
    <property type="entry name" value="KS3_2"/>
    <property type="match status" value="1"/>
</dbReference>
<evidence type="ECO:0000256" key="7">
    <source>
        <dbReference type="ARBA" id="ARBA00023002"/>
    </source>
</evidence>
<dbReference type="Gene3D" id="3.40.50.720">
    <property type="entry name" value="NAD(P)-binding Rossmann-like Domain"/>
    <property type="match status" value="3"/>
</dbReference>
<keyword evidence="7" id="KW-0560">Oxidoreductase</keyword>
<dbReference type="SMART" id="SM00825">
    <property type="entry name" value="PKS_KS"/>
    <property type="match status" value="1"/>
</dbReference>
<dbReference type="InterPro" id="IPR029063">
    <property type="entry name" value="SAM-dependent_MTases_sf"/>
</dbReference>
<dbReference type="InterPro" id="IPR001242">
    <property type="entry name" value="Condensation_dom"/>
</dbReference>
<dbReference type="SUPFAM" id="SSF52777">
    <property type="entry name" value="CoA-dependent acyltransferases"/>
    <property type="match status" value="2"/>
</dbReference>
<dbReference type="Pfam" id="PF07993">
    <property type="entry name" value="NAD_binding_4"/>
    <property type="match status" value="1"/>
</dbReference>
<dbReference type="InterPro" id="IPR013968">
    <property type="entry name" value="PKS_KR"/>
</dbReference>
<feature type="domain" description="Carrier" evidence="11">
    <location>
        <begin position="3449"/>
        <end position="3527"/>
    </location>
</feature>
<dbReference type="GO" id="GO:0008168">
    <property type="term" value="F:methyltransferase activity"/>
    <property type="evidence" value="ECO:0007669"/>
    <property type="project" value="UniProtKB-KW"/>
</dbReference>
<feature type="region of interest" description="Disordered" evidence="10">
    <location>
        <begin position="2394"/>
        <end position="2463"/>
    </location>
</feature>
<dbReference type="GO" id="GO:0031177">
    <property type="term" value="F:phosphopantetheine binding"/>
    <property type="evidence" value="ECO:0007669"/>
    <property type="project" value="InterPro"/>
</dbReference>
<dbReference type="EMBL" id="MW373501">
    <property type="protein sequence ID" value="UPN67573.1"/>
    <property type="molecule type" value="mRNA"/>
</dbReference>
<dbReference type="Gene3D" id="3.30.300.30">
    <property type="match status" value="1"/>
</dbReference>
<dbReference type="GO" id="GO:0016874">
    <property type="term" value="F:ligase activity"/>
    <property type="evidence" value="ECO:0007669"/>
    <property type="project" value="UniProtKB-KW"/>
</dbReference>
<keyword evidence="2" id="KW-0597">Phosphoprotein</keyword>
<evidence type="ECO:0000256" key="9">
    <source>
        <dbReference type="PROSITE-ProRule" id="PRU01363"/>
    </source>
</evidence>
<dbReference type="SMART" id="SM00827">
    <property type="entry name" value="PKS_AT"/>
    <property type="match status" value="1"/>
</dbReference>
<evidence type="ECO:0000313" key="14">
    <source>
        <dbReference type="EMBL" id="UPN67573.1"/>
    </source>
</evidence>
<dbReference type="InterPro" id="IPR036291">
    <property type="entry name" value="NAD(P)-bd_dom_sf"/>
</dbReference>
<dbReference type="Pfam" id="PF14765">
    <property type="entry name" value="PS-DH"/>
    <property type="match status" value="1"/>
</dbReference>
<dbReference type="PROSITE" id="PS52019">
    <property type="entry name" value="PKS_MFAS_DH"/>
    <property type="match status" value="1"/>
</dbReference>
<dbReference type="Pfam" id="PF02801">
    <property type="entry name" value="Ketoacyl-synt_C"/>
    <property type="match status" value="1"/>
</dbReference>
<dbReference type="GO" id="GO:0006633">
    <property type="term" value="P:fatty acid biosynthetic process"/>
    <property type="evidence" value="ECO:0007669"/>
    <property type="project" value="TreeGrafter"/>
</dbReference>
<dbReference type="InterPro" id="IPR042099">
    <property type="entry name" value="ANL_N_sf"/>
</dbReference>
<dbReference type="CDD" id="cd19532">
    <property type="entry name" value="C_PKS-NRPS"/>
    <property type="match status" value="1"/>
</dbReference>
<dbReference type="SUPFAM" id="SSF56801">
    <property type="entry name" value="Acetyl-CoA synthetase-like"/>
    <property type="match status" value="1"/>
</dbReference>
<feature type="domain" description="Ketosynthase family 3 (KS3)" evidence="12">
    <location>
        <begin position="7"/>
        <end position="380"/>
    </location>
</feature>
<dbReference type="Gene3D" id="3.40.47.10">
    <property type="match status" value="2"/>
</dbReference>
<keyword evidence="6" id="KW-0677">Repeat</keyword>
<dbReference type="Gene3D" id="3.40.50.150">
    <property type="entry name" value="Vaccinia Virus protein VP39"/>
    <property type="match status" value="1"/>
</dbReference>
<dbReference type="InterPro" id="IPR032821">
    <property type="entry name" value="PKS_assoc"/>
</dbReference>
<dbReference type="SUPFAM" id="SSF47336">
    <property type="entry name" value="ACP-like"/>
    <property type="match status" value="2"/>
</dbReference>
<dbReference type="SMART" id="SM00822">
    <property type="entry name" value="PKS_KR"/>
    <property type="match status" value="1"/>
</dbReference>
<evidence type="ECO:0000256" key="8">
    <source>
        <dbReference type="ARBA" id="ARBA00023268"/>
    </source>
</evidence>
<feature type="active site" description="Proton acceptor; for dehydratase activity" evidence="9">
    <location>
        <position position="914"/>
    </location>
</feature>
<feature type="compositionally biased region" description="Low complexity" evidence="10">
    <location>
        <begin position="2430"/>
        <end position="2447"/>
    </location>
</feature>
<name>A0A8U0AWD7_PESTX</name>
<dbReference type="InterPro" id="IPR014031">
    <property type="entry name" value="Ketoacyl_synth_C"/>
</dbReference>
<dbReference type="Pfam" id="PF23297">
    <property type="entry name" value="ACP_SdgA_C"/>
    <property type="match status" value="1"/>
</dbReference>
<organism evidence="14">
    <name type="scientific">Pestalotiopsis sp</name>
    <dbReference type="NCBI Taxonomy" id="36460"/>
    <lineage>
        <taxon>Eukaryota</taxon>
        <taxon>Fungi</taxon>
        <taxon>Dikarya</taxon>
        <taxon>Ascomycota</taxon>
        <taxon>Pezizomycotina</taxon>
        <taxon>Sordariomycetes</taxon>
        <taxon>Xylariomycetidae</taxon>
        <taxon>Amphisphaeriales</taxon>
        <taxon>Sporocadaceae</taxon>
        <taxon>Pestalotiopsis</taxon>
    </lineage>
</organism>
<protein>
    <submittedName>
        <fullName evidence="14">Uncharacterized protein</fullName>
    </submittedName>
</protein>
<dbReference type="InterPro" id="IPR001227">
    <property type="entry name" value="Ac_transferase_dom_sf"/>
</dbReference>
<dbReference type="GO" id="GO:0032259">
    <property type="term" value="P:methylation"/>
    <property type="evidence" value="ECO:0007669"/>
    <property type="project" value="UniProtKB-KW"/>
</dbReference>
<dbReference type="InterPro" id="IPR014043">
    <property type="entry name" value="Acyl_transferase_dom"/>
</dbReference>
<dbReference type="InterPro" id="IPR009081">
    <property type="entry name" value="PP-bd_ACP"/>
</dbReference>
<dbReference type="InterPro" id="IPR050091">
    <property type="entry name" value="PKS_NRPS_Biosynth_Enz"/>
</dbReference>
<dbReference type="Pfam" id="PF08659">
    <property type="entry name" value="KR"/>
    <property type="match status" value="1"/>
</dbReference>
<dbReference type="InterPro" id="IPR020807">
    <property type="entry name" value="PKS_DH"/>
</dbReference>
<dbReference type="GO" id="GO:0016491">
    <property type="term" value="F:oxidoreductase activity"/>
    <property type="evidence" value="ECO:0007669"/>
    <property type="project" value="UniProtKB-KW"/>
</dbReference>
<dbReference type="PROSITE" id="PS50075">
    <property type="entry name" value="CARRIER"/>
    <property type="match status" value="2"/>
</dbReference>
<dbReference type="InterPro" id="IPR036736">
    <property type="entry name" value="ACP-like_sf"/>
</dbReference>
<feature type="active site" description="Proton donor; for dehydratase activity" evidence="9">
    <location>
        <position position="1094"/>
    </location>
</feature>
<feature type="region of interest" description="N-terminal hotdog fold" evidence="9">
    <location>
        <begin position="882"/>
        <end position="1019"/>
    </location>
</feature>
<dbReference type="InterPro" id="IPR020806">
    <property type="entry name" value="PKS_PP-bd"/>
</dbReference>
<dbReference type="Pfam" id="PF00109">
    <property type="entry name" value="ketoacyl-synt"/>
    <property type="match status" value="2"/>
</dbReference>
<dbReference type="InterPro" id="IPR023213">
    <property type="entry name" value="CAT-like_dom_sf"/>
</dbReference>